<keyword evidence="1" id="KW-0560">Oxidoreductase</keyword>
<dbReference type="PANTHER" id="PTHR43364:SF4">
    <property type="entry name" value="NAD(P)-LINKED OXIDOREDUCTASE SUPERFAMILY PROTEIN"/>
    <property type="match status" value="1"/>
</dbReference>
<dbReference type="SUPFAM" id="SSF51430">
    <property type="entry name" value="NAD(P)-linked oxidoreductase"/>
    <property type="match status" value="1"/>
</dbReference>
<dbReference type="Pfam" id="PF00248">
    <property type="entry name" value="Aldo_ket_red"/>
    <property type="match status" value="1"/>
</dbReference>
<sequence>MKYRIFGKTNLKVSEIGYGTWQIANDPHMWVGATKEESKKSLAKYLELGGNFIDTAWVYGYSEEKPERHPSEELVGEFIKESNNRERVVIATKVAPANWHWPAWKTDKLSDCFPSEHIKKQVDDSLKSLQVDFIDLVQFHVWNDSWSDEQEWKDTIQEIIKSGKVKNWGISINDYQPSNCLKTLDTGLISTVQFIYNVFHQKPVEKLLPYAKEHNIGLIARVPLDEGGLSGKIDSNTTFQEGDFRSSYFSSDRLLELEERIEELSCLLSEEIQSVSELALRFILTHPEISCVIPGMRKIKHVIDNTAVSDKGSLSSTLMEELKKHSWERNFYPDDAKDPNMADTNFLEI</sequence>
<proteinExistence type="predicted"/>
<gene>
    <name evidence="3" type="ORF">UX01_C0006G0083</name>
</gene>
<dbReference type="InterPro" id="IPR036812">
    <property type="entry name" value="NAD(P)_OxRdtase_dom_sf"/>
</dbReference>
<comment type="caution">
    <text evidence="3">The sequence shown here is derived from an EMBL/GenBank/DDBJ whole genome shotgun (WGS) entry which is preliminary data.</text>
</comment>
<dbReference type="InterPro" id="IPR023210">
    <property type="entry name" value="NADP_OxRdtase_dom"/>
</dbReference>
<feature type="domain" description="NADP-dependent oxidoreductase" evidence="2">
    <location>
        <begin position="15"/>
        <end position="325"/>
    </location>
</feature>
<dbReference type="Gene3D" id="3.20.20.100">
    <property type="entry name" value="NADP-dependent oxidoreductase domain"/>
    <property type="match status" value="1"/>
</dbReference>
<evidence type="ECO:0000256" key="1">
    <source>
        <dbReference type="ARBA" id="ARBA00023002"/>
    </source>
</evidence>
<evidence type="ECO:0000313" key="3">
    <source>
        <dbReference type="EMBL" id="KKU00289.1"/>
    </source>
</evidence>
<protein>
    <submittedName>
        <fullName evidence="3">Aldo/keto reductase</fullName>
    </submittedName>
</protein>
<dbReference type="EMBL" id="LCKO01000006">
    <property type="protein sequence ID" value="KKU00289.1"/>
    <property type="molecule type" value="Genomic_DNA"/>
</dbReference>
<organism evidence="3 4">
    <name type="scientific">Candidatus Collierbacteria bacterium GW2011_GWB2_45_17</name>
    <dbReference type="NCBI Taxonomy" id="1618388"/>
    <lineage>
        <taxon>Bacteria</taxon>
        <taxon>Candidatus Collieribacteriota</taxon>
    </lineage>
</organism>
<dbReference type="AlphaFoldDB" id="A0A837IEJ7"/>
<evidence type="ECO:0000313" key="4">
    <source>
        <dbReference type="Proteomes" id="UP000034078"/>
    </source>
</evidence>
<dbReference type="GO" id="GO:0005829">
    <property type="term" value="C:cytosol"/>
    <property type="evidence" value="ECO:0007669"/>
    <property type="project" value="TreeGrafter"/>
</dbReference>
<dbReference type="CDD" id="cd19086">
    <property type="entry name" value="AKR_AKR11C1"/>
    <property type="match status" value="1"/>
</dbReference>
<dbReference type="PANTHER" id="PTHR43364">
    <property type="entry name" value="NADH-SPECIFIC METHYLGLYOXAL REDUCTASE-RELATED"/>
    <property type="match status" value="1"/>
</dbReference>
<evidence type="ECO:0000259" key="2">
    <source>
        <dbReference type="Pfam" id="PF00248"/>
    </source>
</evidence>
<reference evidence="3 4" key="1">
    <citation type="journal article" date="2015" name="Nature">
        <title>rRNA introns, odd ribosomes, and small enigmatic genomes across a large radiation of phyla.</title>
        <authorList>
            <person name="Brown C.T."/>
            <person name="Hug L.A."/>
            <person name="Thomas B.C."/>
            <person name="Sharon I."/>
            <person name="Castelle C.J."/>
            <person name="Singh A."/>
            <person name="Wilkins M.J."/>
            <person name="Williams K.H."/>
            <person name="Banfield J.F."/>
        </authorList>
    </citation>
    <scope>NUCLEOTIDE SEQUENCE [LARGE SCALE GENOMIC DNA]</scope>
</reference>
<dbReference type="GO" id="GO:0016491">
    <property type="term" value="F:oxidoreductase activity"/>
    <property type="evidence" value="ECO:0007669"/>
    <property type="project" value="UniProtKB-KW"/>
</dbReference>
<dbReference type="Proteomes" id="UP000034078">
    <property type="component" value="Unassembled WGS sequence"/>
</dbReference>
<accession>A0A837IEJ7</accession>
<dbReference type="InterPro" id="IPR050523">
    <property type="entry name" value="AKR_Detox_Biosynth"/>
</dbReference>
<name>A0A837IEJ7_9BACT</name>